<evidence type="ECO:0000256" key="3">
    <source>
        <dbReference type="ARBA" id="ARBA00023239"/>
    </source>
</evidence>
<dbReference type="GO" id="GO:0050385">
    <property type="term" value="F:ureidoglycolate lyase activity"/>
    <property type="evidence" value="ECO:0007669"/>
    <property type="project" value="UniProtKB-EC"/>
</dbReference>
<dbReference type="PANTHER" id="PTHR21221">
    <property type="entry name" value="UREIDOGLYCOLATE HYDROLASE"/>
    <property type="match status" value="1"/>
</dbReference>
<dbReference type="PANTHER" id="PTHR21221:SF1">
    <property type="entry name" value="UREIDOGLYCOLATE LYASE"/>
    <property type="match status" value="1"/>
</dbReference>
<dbReference type="Gene3D" id="2.60.120.480">
    <property type="entry name" value="Ureidoglycolate hydrolase"/>
    <property type="match status" value="1"/>
</dbReference>
<dbReference type="GO" id="GO:0004848">
    <property type="term" value="F:ureidoglycolate hydrolase activity"/>
    <property type="evidence" value="ECO:0007669"/>
    <property type="project" value="InterPro"/>
</dbReference>
<comment type="catalytic activity">
    <reaction evidence="4">
        <text>(S)-ureidoglycolate = urea + glyoxylate</text>
        <dbReference type="Rhea" id="RHEA:11304"/>
        <dbReference type="ChEBI" id="CHEBI:16199"/>
        <dbReference type="ChEBI" id="CHEBI:36655"/>
        <dbReference type="ChEBI" id="CHEBI:57296"/>
        <dbReference type="EC" id="4.3.2.3"/>
    </reaction>
</comment>
<evidence type="ECO:0000256" key="1">
    <source>
        <dbReference type="ARBA" id="ARBA00011738"/>
    </source>
</evidence>
<dbReference type="InterPro" id="IPR011051">
    <property type="entry name" value="RmlC_Cupin_sf"/>
</dbReference>
<evidence type="ECO:0000256" key="5">
    <source>
        <dbReference type="SAM" id="MobiDB-lite"/>
    </source>
</evidence>
<dbReference type="CDD" id="cd20298">
    <property type="entry name" value="cupin_UAH"/>
    <property type="match status" value="1"/>
</dbReference>
<dbReference type="GO" id="GO:0006144">
    <property type="term" value="P:purine nucleobase metabolic process"/>
    <property type="evidence" value="ECO:0007669"/>
    <property type="project" value="UniProtKB-KW"/>
</dbReference>
<dbReference type="Gene3D" id="3.90.1140.10">
    <property type="entry name" value="Cyclic phosphodiesterase"/>
    <property type="match status" value="1"/>
</dbReference>
<keyword evidence="2" id="KW-0659">Purine metabolism</keyword>
<evidence type="ECO:0000313" key="6">
    <source>
        <dbReference type="EMBL" id="RCI09069.1"/>
    </source>
</evidence>
<feature type="region of interest" description="Disordered" evidence="5">
    <location>
        <begin position="375"/>
        <end position="395"/>
    </location>
</feature>
<dbReference type="AlphaFoldDB" id="A0A367L3R7"/>
<organism evidence="6 7">
    <name type="scientific">Ophiocordyceps polyrhachis-furcata BCC 54312</name>
    <dbReference type="NCBI Taxonomy" id="1330021"/>
    <lineage>
        <taxon>Eukaryota</taxon>
        <taxon>Fungi</taxon>
        <taxon>Dikarya</taxon>
        <taxon>Ascomycota</taxon>
        <taxon>Pezizomycotina</taxon>
        <taxon>Sordariomycetes</taxon>
        <taxon>Hypocreomycetidae</taxon>
        <taxon>Hypocreales</taxon>
        <taxon>Ophiocordycipitaceae</taxon>
        <taxon>Ophiocordyceps</taxon>
    </lineage>
</organism>
<keyword evidence="7" id="KW-1185">Reference proteome</keyword>
<dbReference type="OrthoDB" id="2967263at2759"/>
<dbReference type="InterPro" id="IPR009097">
    <property type="entry name" value="Cyclic_Pdiesterase"/>
</dbReference>
<dbReference type="InterPro" id="IPR047233">
    <property type="entry name" value="UAH_cupin"/>
</dbReference>
<comment type="subunit">
    <text evidence="1">Homodimer.</text>
</comment>
<dbReference type="GO" id="GO:0000256">
    <property type="term" value="P:allantoin catabolic process"/>
    <property type="evidence" value="ECO:0007669"/>
    <property type="project" value="InterPro"/>
</dbReference>
<dbReference type="Proteomes" id="UP000253664">
    <property type="component" value="Unassembled WGS sequence"/>
</dbReference>
<name>A0A367L3R7_9HYPO</name>
<accession>A0A367L3R7</accession>
<evidence type="ECO:0000256" key="4">
    <source>
        <dbReference type="ARBA" id="ARBA00047684"/>
    </source>
</evidence>
<protein>
    <recommendedName>
        <fullName evidence="8">Ureidoglycolate hydrolase</fullName>
    </recommendedName>
</protein>
<dbReference type="SUPFAM" id="SSF55144">
    <property type="entry name" value="LigT-like"/>
    <property type="match status" value="1"/>
</dbReference>
<reference evidence="6 7" key="1">
    <citation type="journal article" date="2015" name="BMC Genomics">
        <title>Insights from the genome of Ophiocordyceps polyrhachis-furcata to pathogenicity and host specificity in insect fungi.</title>
        <authorList>
            <person name="Wichadakul D."/>
            <person name="Kobmoo N."/>
            <person name="Ingsriswang S."/>
            <person name="Tangphatsornruang S."/>
            <person name="Chantasingh D."/>
            <person name="Luangsa-ard J.J."/>
            <person name="Eurwilaichitr L."/>
        </authorList>
    </citation>
    <scope>NUCLEOTIDE SEQUENCE [LARGE SCALE GENOMIC DNA]</scope>
    <source>
        <strain evidence="6 7">BCC 54312</strain>
    </source>
</reference>
<evidence type="ECO:0008006" key="8">
    <source>
        <dbReference type="Google" id="ProtNLM"/>
    </source>
</evidence>
<comment type="caution">
    <text evidence="6">The sequence shown here is derived from an EMBL/GenBank/DDBJ whole genome shotgun (WGS) entry which is preliminary data.</text>
</comment>
<proteinExistence type="predicted"/>
<dbReference type="STRING" id="1330021.A0A367L3R7"/>
<evidence type="ECO:0000313" key="7">
    <source>
        <dbReference type="Proteomes" id="UP000253664"/>
    </source>
</evidence>
<keyword evidence="3" id="KW-0456">Lyase</keyword>
<dbReference type="InterPro" id="IPR007247">
    <property type="entry name" value="Ureidogly_lyase"/>
</dbReference>
<evidence type="ECO:0000256" key="2">
    <source>
        <dbReference type="ARBA" id="ARBA00022631"/>
    </source>
</evidence>
<gene>
    <name evidence="6" type="ORF">L249_5100</name>
</gene>
<dbReference type="InterPro" id="IPR024060">
    <property type="entry name" value="Ureidoglycolate_lyase_dom_sf"/>
</dbReference>
<dbReference type="Pfam" id="PF04115">
    <property type="entry name" value="Ureidogly_lyase"/>
    <property type="match status" value="1"/>
</dbReference>
<sequence length="504" mass="55112">MATTLTLQLRADEDVKIQAQPLTAQAFSPYGSVVANPRPDVHPSAYAAHAASLPPNAKAANAGTAIQYRDAGVTQSLFQGGRGKPLMSIFACAASEVEVDGSVAVDALERHPFTTQTFSPLSSPASTYLVIVAPSLPEKEDGGDAAVNVKLPRWHGMPDLSGLRAFVASASQAVTYAAGTWHAPMKVLGESGQRLDFVVMQFVSGVAAEDCQLVEMVSAEQGASIQSLYEKHRSDRCAASRERLLSPTFTSLSIDRHLLRLERPDVEPGFRDDRHCLVFWARPPIHTLRLADEIQRRLRAVAPNIWMMPTYRMHLTTLELAFSKTADEIAALLNLLRPAAADIGSYTHSHRARLVKPRVSYDLSAFAVSWLPANGEPTVSPAPTPPDKGTKTQDDAYTYHHLRRDVSDLVREADVPVASRYQVPSAHVTLGRFLDDADHDTVEKREAWAAAVDRVNDWLETEVWDKADAEFVGEWIVGQEKGLDLRAGTLWYGGGRTVLMGEGF</sequence>
<dbReference type="EMBL" id="LKCN02000017">
    <property type="protein sequence ID" value="RCI09069.1"/>
    <property type="molecule type" value="Genomic_DNA"/>
</dbReference>
<dbReference type="SUPFAM" id="SSF51182">
    <property type="entry name" value="RmlC-like cupins"/>
    <property type="match status" value="1"/>
</dbReference>